<keyword evidence="2" id="KW-1185">Reference proteome</keyword>
<protein>
    <submittedName>
        <fullName evidence="1">Uncharacterized protein</fullName>
    </submittedName>
</protein>
<proteinExistence type="predicted"/>
<comment type="caution">
    <text evidence="1">The sequence shown here is derived from an EMBL/GenBank/DDBJ whole genome shotgun (WGS) entry which is preliminary data.</text>
</comment>
<evidence type="ECO:0000313" key="1">
    <source>
        <dbReference type="EMBL" id="KAG0249860.1"/>
    </source>
</evidence>
<evidence type="ECO:0000313" key="2">
    <source>
        <dbReference type="Proteomes" id="UP001194580"/>
    </source>
</evidence>
<sequence>MGLCSQRNQTIIRAKKDVAAKPTSSSGGKAKKKVHIFSNTGDKECELKLISSDIEAVLGDTSISMAIRQEK</sequence>
<name>A0AAD4D065_9FUNG</name>
<dbReference type="AlphaFoldDB" id="A0AAD4D065"/>
<organism evidence="1 2">
    <name type="scientific">Linnemannia exigua</name>
    <dbReference type="NCBI Taxonomy" id="604196"/>
    <lineage>
        <taxon>Eukaryota</taxon>
        <taxon>Fungi</taxon>
        <taxon>Fungi incertae sedis</taxon>
        <taxon>Mucoromycota</taxon>
        <taxon>Mortierellomycotina</taxon>
        <taxon>Mortierellomycetes</taxon>
        <taxon>Mortierellales</taxon>
        <taxon>Mortierellaceae</taxon>
        <taxon>Linnemannia</taxon>
    </lineage>
</organism>
<gene>
    <name evidence="1" type="ORF">BGZ95_007376</name>
</gene>
<reference evidence="1" key="1">
    <citation type="journal article" date="2020" name="Fungal Divers.">
        <title>Resolving the Mortierellaceae phylogeny through synthesis of multi-gene phylogenetics and phylogenomics.</title>
        <authorList>
            <person name="Vandepol N."/>
            <person name="Liber J."/>
            <person name="Desiro A."/>
            <person name="Na H."/>
            <person name="Kennedy M."/>
            <person name="Barry K."/>
            <person name="Grigoriev I.V."/>
            <person name="Miller A.N."/>
            <person name="O'Donnell K."/>
            <person name="Stajich J.E."/>
            <person name="Bonito G."/>
        </authorList>
    </citation>
    <scope>NUCLEOTIDE SEQUENCE</scope>
    <source>
        <strain evidence="1">NRRL 28262</strain>
    </source>
</reference>
<dbReference type="EMBL" id="JAAAIL010003597">
    <property type="protein sequence ID" value="KAG0249860.1"/>
    <property type="molecule type" value="Genomic_DNA"/>
</dbReference>
<dbReference type="Proteomes" id="UP001194580">
    <property type="component" value="Unassembled WGS sequence"/>
</dbReference>
<accession>A0AAD4D065</accession>